<feature type="region of interest" description="Disordered" evidence="1">
    <location>
        <begin position="71"/>
        <end position="127"/>
    </location>
</feature>
<reference evidence="2 3" key="1">
    <citation type="submission" date="2010-04" db="EMBL/GenBank/DDBJ databases">
        <authorList>
            <person name="Muzny D."/>
            <person name="Qin X."/>
            <person name="Deng J."/>
            <person name="Jiang H."/>
            <person name="Liu Y."/>
            <person name="Qu J."/>
            <person name="Song X.-Z."/>
            <person name="Zhang L."/>
            <person name="Thornton R."/>
            <person name="Coyle M."/>
            <person name="Francisco L."/>
            <person name="Jackson L."/>
            <person name="Javaid M."/>
            <person name="Korchina V."/>
            <person name="Kovar C."/>
            <person name="Mata R."/>
            <person name="Mathew T."/>
            <person name="Ngo R."/>
            <person name="Nguyen L."/>
            <person name="Nguyen N."/>
            <person name="Okwuonu G."/>
            <person name="Ongeri F."/>
            <person name="Pham C."/>
            <person name="Simmons D."/>
            <person name="Wilczek-Boney K."/>
            <person name="Hale W."/>
            <person name="Jakkamsetti A."/>
            <person name="Pham P."/>
            <person name="Ruth R."/>
            <person name="San Lucas F."/>
            <person name="Warren J."/>
            <person name="Zhang J."/>
            <person name="Zhao Z."/>
            <person name="Zhou C."/>
            <person name="Zhu D."/>
            <person name="Lee S."/>
            <person name="Bess C."/>
            <person name="Blankenburg K."/>
            <person name="Forbes L."/>
            <person name="Fu Q."/>
            <person name="Gubbala S."/>
            <person name="Hirani K."/>
            <person name="Jayaseelan J.C."/>
            <person name="Lara F."/>
            <person name="Munidasa M."/>
            <person name="Palculict T."/>
            <person name="Patil S."/>
            <person name="Pu L.-L."/>
            <person name="Saada N."/>
            <person name="Tang L."/>
            <person name="Weissenberger G."/>
            <person name="Zhu Y."/>
            <person name="Hemphill L."/>
            <person name="Shang Y."/>
            <person name="Youmans B."/>
            <person name="Ayvaz T."/>
            <person name="Ross M."/>
            <person name="Santibanez J."/>
            <person name="Aqrawi P."/>
            <person name="Gross S."/>
            <person name="Joshi V."/>
            <person name="Fowler G."/>
            <person name="Nazareth L."/>
            <person name="Reid J."/>
            <person name="Worley K."/>
            <person name="Petrosino J."/>
            <person name="Highlander S."/>
            <person name="Gibbs R."/>
        </authorList>
    </citation>
    <scope>NUCLEOTIDE SEQUENCE [LARGE SCALE GENOMIC DNA]</scope>
    <source>
        <strain evidence="2 3">ATCC BAA-614</strain>
    </source>
</reference>
<feature type="compositionally biased region" description="Polar residues" evidence="1">
    <location>
        <begin position="110"/>
        <end position="121"/>
    </location>
</feature>
<evidence type="ECO:0000256" key="1">
    <source>
        <dbReference type="SAM" id="MobiDB-lite"/>
    </source>
</evidence>
<dbReference type="EMBL" id="ADNV01000327">
    <property type="protein sequence ID" value="EFG75554.1"/>
    <property type="molecule type" value="Genomic_DNA"/>
</dbReference>
<sequence length="127" mass="14045">MIITRPVDSTREPVDGFRWQGISGKLHDSLLAAKPSGEAPSCDTGARLLVRSPCGAQRRLALSTVGVPRVTAGPRRTHAGRQRRRASRAMNQQPPRVHRRSIQDHRHTGSCASQPSEQINDTRMVHQ</sequence>
<feature type="compositionally biased region" description="Basic residues" evidence="1">
    <location>
        <begin position="75"/>
        <end position="87"/>
    </location>
</feature>
<protein>
    <submittedName>
        <fullName evidence="2">Uncharacterized protein</fullName>
    </submittedName>
</protein>
<keyword evidence="3" id="KW-1185">Reference proteome</keyword>
<gene>
    <name evidence="2" type="ORF">HMPREF0591_4654</name>
</gene>
<proteinExistence type="predicted"/>
<dbReference type="Proteomes" id="UP000003653">
    <property type="component" value="Unassembled WGS sequence"/>
</dbReference>
<comment type="caution">
    <text evidence="2">The sequence shown here is derived from an EMBL/GenBank/DDBJ whole genome shotgun (WGS) entry which is preliminary data.</text>
</comment>
<dbReference type="HOGENOM" id="CLU_1968112_0_0_11"/>
<evidence type="ECO:0000313" key="2">
    <source>
        <dbReference type="EMBL" id="EFG75554.1"/>
    </source>
</evidence>
<organism evidence="2 3">
    <name type="scientific">Mycobacterium parascrofulaceum ATCC BAA-614</name>
    <dbReference type="NCBI Taxonomy" id="525368"/>
    <lineage>
        <taxon>Bacteria</taxon>
        <taxon>Bacillati</taxon>
        <taxon>Actinomycetota</taxon>
        <taxon>Actinomycetes</taxon>
        <taxon>Mycobacteriales</taxon>
        <taxon>Mycobacteriaceae</taxon>
        <taxon>Mycobacterium</taxon>
        <taxon>Mycobacterium simiae complex</taxon>
    </lineage>
</organism>
<dbReference type="AlphaFoldDB" id="D5PEH7"/>
<evidence type="ECO:0000313" key="3">
    <source>
        <dbReference type="Proteomes" id="UP000003653"/>
    </source>
</evidence>
<name>D5PEH7_9MYCO</name>
<accession>D5PEH7</accession>